<evidence type="ECO:0000313" key="2">
    <source>
        <dbReference type="Proteomes" id="UP000254072"/>
    </source>
</evidence>
<dbReference type="Proteomes" id="UP000254072">
    <property type="component" value="Unassembled WGS sequence"/>
</dbReference>
<dbReference type="EMBL" id="UGTL01000001">
    <property type="protein sequence ID" value="SUB85757.1"/>
    <property type="molecule type" value="Genomic_DNA"/>
</dbReference>
<evidence type="ECO:0000313" key="1">
    <source>
        <dbReference type="EMBL" id="SUB85757.1"/>
    </source>
</evidence>
<gene>
    <name evidence="1" type="ORF">NCTC11157_01492</name>
</gene>
<name>A0A379DZ49_9BACT</name>
<accession>A0A379DZ49</accession>
<protein>
    <submittedName>
        <fullName evidence="1">Uncharacterized protein</fullName>
    </submittedName>
</protein>
<sequence length="37" mass="4343">MPKKQKIAELCFYFEFQVVVAVVGFKWHERGKAKNAD</sequence>
<reference evidence="1 2" key="1">
    <citation type="submission" date="2018-06" db="EMBL/GenBank/DDBJ databases">
        <authorList>
            <consortium name="Pathogen Informatics"/>
            <person name="Doyle S."/>
        </authorList>
    </citation>
    <scope>NUCLEOTIDE SEQUENCE [LARGE SCALE GENOMIC DNA]</scope>
    <source>
        <strain evidence="1 2">NCTC11157</strain>
    </source>
</reference>
<proteinExistence type="predicted"/>
<dbReference type="AlphaFoldDB" id="A0A379DZ49"/>
<organism evidence="1 2">
    <name type="scientific">Prevotella disiens</name>
    <dbReference type="NCBI Taxonomy" id="28130"/>
    <lineage>
        <taxon>Bacteria</taxon>
        <taxon>Pseudomonadati</taxon>
        <taxon>Bacteroidota</taxon>
        <taxon>Bacteroidia</taxon>
        <taxon>Bacteroidales</taxon>
        <taxon>Prevotellaceae</taxon>
        <taxon>Prevotella</taxon>
    </lineage>
</organism>